<dbReference type="VEuPathDB" id="VectorBase:ISCW010162"/>
<evidence type="ECO:0000313" key="2">
    <source>
        <dbReference type="EnsemblMetazoa" id="ISCW010162-PA"/>
    </source>
</evidence>
<dbReference type="EnsemblMetazoa" id="ISCW010162-RA">
    <property type="protein sequence ID" value="ISCW010162-PA"/>
    <property type="gene ID" value="ISCW010162"/>
</dbReference>
<sequence>MIMCFAPKFFKCSSNQSLNAFPNPWYYLPTRGRGICLQWEEDDVCFVPGRSLFRNVSRCKAVCEKRLPRSRCTMPVHRNMIENCANDSVVQEGSWFFYDPISHRCHVWENVCLFKAFATQRLCLEMCKLF</sequence>
<reference evidence="1 3" key="1">
    <citation type="submission" date="2008-03" db="EMBL/GenBank/DDBJ databases">
        <title>Annotation of Ixodes scapularis.</title>
        <authorList>
            <consortium name="Ixodes scapularis Genome Project Consortium"/>
            <person name="Caler E."/>
            <person name="Hannick L.I."/>
            <person name="Bidwell S."/>
            <person name="Joardar V."/>
            <person name="Thiagarajan M."/>
            <person name="Amedeo P."/>
            <person name="Galinsky K.J."/>
            <person name="Schobel S."/>
            <person name="Inman J."/>
            <person name="Hostetler J."/>
            <person name="Miller J."/>
            <person name="Hammond M."/>
            <person name="Megy K."/>
            <person name="Lawson D."/>
            <person name="Kodira C."/>
            <person name="Sutton G."/>
            <person name="Meyer J."/>
            <person name="Hill C.A."/>
            <person name="Birren B."/>
            <person name="Nene V."/>
            <person name="Collins F."/>
            <person name="Alarcon-Chaidez F."/>
            <person name="Wikel S."/>
            <person name="Strausberg R."/>
        </authorList>
    </citation>
    <scope>NUCLEOTIDE SEQUENCE [LARGE SCALE GENOMIC DNA]</scope>
    <source>
        <strain evidence="3">Wikel</strain>
        <strain evidence="1">Wikel colony</strain>
    </source>
</reference>
<dbReference type="PaxDb" id="6945-B7Q2Y5"/>
<dbReference type="EMBL" id="ABJB010032594">
    <property type="status" value="NOT_ANNOTATED_CDS"/>
    <property type="molecule type" value="Genomic_DNA"/>
</dbReference>
<dbReference type="VEuPathDB" id="VectorBase:ISCI010162"/>
<gene>
    <name evidence="1" type="ORF">IscW_ISCW010162</name>
</gene>
<keyword evidence="3" id="KW-1185">Reference proteome</keyword>
<dbReference type="EMBL" id="DS847076">
    <property type="protein sequence ID" value="EEC13207.1"/>
    <property type="molecule type" value="Genomic_DNA"/>
</dbReference>
<evidence type="ECO:0000313" key="3">
    <source>
        <dbReference type="Proteomes" id="UP000001555"/>
    </source>
</evidence>
<reference evidence="2" key="2">
    <citation type="submission" date="2020-05" db="UniProtKB">
        <authorList>
            <consortium name="EnsemblMetazoa"/>
        </authorList>
    </citation>
    <scope>IDENTIFICATION</scope>
    <source>
        <strain evidence="2">wikel</strain>
    </source>
</reference>
<dbReference type="EMBL" id="ABJB010265347">
    <property type="status" value="NOT_ANNOTATED_CDS"/>
    <property type="molecule type" value="Genomic_DNA"/>
</dbReference>
<dbReference type="EMBL" id="ABJB010095725">
    <property type="status" value="NOT_ANNOTATED_CDS"/>
    <property type="molecule type" value="Genomic_DNA"/>
</dbReference>
<protein>
    <submittedName>
        <fullName evidence="1 2">Uncharacterized protein</fullName>
    </submittedName>
</protein>
<dbReference type="HOGENOM" id="CLU_1940432_0_0_1"/>
<dbReference type="AlphaFoldDB" id="B7Q2Y5"/>
<organism>
    <name type="scientific">Ixodes scapularis</name>
    <name type="common">Black-legged tick</name>
    <name type="synonym">Deer tick</name>
    <dbReference type="NCBI Taxonomy" id="6945"/>
    <lineage>
        <taxon>Eukaryota</taxon>
        <taxon>Metazoa</taxon>
        <taxon>Ecdysozoa</taxon>
        <taxon>Arthropoda</taxon>
        <taxon>Chelicerata</taxon>
        <taxon>Arachnida</taxon>
        <taxon>Acari</taxon>
        <taxon>Parasitiformes</taxon>
        <taxon>Ixodida</taxon>
        <taxon>Ixodoidea</taxon>
        <taxon>Ixodidae</taxon>
        <taxon>Ixodinae</taxon>
        <taxon>Ixodes</taxon>
    </lineage>
</organism>
<proteinExistence type="predicted"/>
<name>B7Q2Y5_IXOSC</name>
<dbReference type="InParanoid" id="B7Q2Y5"/>
<dbReference type="Proteomes" id="UP000001555">
    <property type="component" value="Unassembled WGS sequence"/>
</dbReference>
<evidence type="ECO:0000313" key="1">
    <source>
        <dbReference type="EMBL" id="EEC13207.1"/>
    </source>
</evidence>
<accession>B7Q2Y5</accession>